<dbReference type="InParanoid" id="G3ILA0"/>
<name>G3ILA0_CRIGR</name>
<dbReference type="Gene3D" id="3.30.710.10">
    <property type="entry name" value="Potassium Channel Kv1.1, Chain A"/>
    <property type="match status" value="1"/>
</dbReference>
<dbReference type="InterPro" id="IPR000210">
    <property type="entry name" value="BTB/POZ_dom"/>
</dbReference>
<dbReference type="STRING" id="10029.G3ILA0"/>
<reference evidence="3" key="1">
    <citation type="journal article" date="2011" name="Nat. Biotechnol.">
        <title>The genomic sequence of the Chinese hamster ovary (CHO)-K1 cell line.</title>
        <authorList>
            <person name="Xu X."/>
            <person name="Nagarajan H."/>
            <person name="Lewis N.E."/>
            <person name="Pan S."/>
            <person name="Cai Z."/>
            <person name="Liu X."/>
            <person name="Chen W."/>
            <person name="Xie M."/>
            <person name="Wang W."/>
            <person name="Hammond S."/>
            <person name="Andersen M.R."/>
            <person name="Neff N."/>
            <person name="Passarelli B."/>
            <person name="Koh W."/>
            <person name="Fan H.C."/>
            <person name="Wang J."/>
            <person name="Gui Y."/>
            <person name="Lee K.H."/>
            <person name="Betenbaugh M.J."/>
            <person name="Quake S.R."/>
            <person name="Famili I."/>
            <person name="Palsson B.O."/>
            <person name="Wang J."/>
        </authorList>
    </citation>
    <scope>NUCLEOTIDE SEQUENCE [LARGE SCALE GENOMIC DNA]</scope>
    <source>
        <strain evidence="3">CHO K1 cell line</strain>
    </source>
</reference>
<dbReference type="InterPro" id="IPR011333">
    <property type="entry name" value="SKP1/BTB/POZ_sf"/>
</dbReference>
<dbReference type="Proteomes" id="UP000001075">
    <property type="component" value="Unassembled WGS sequence"/>
</dbReference>
<organism evidence="2 3">
    <name type="scientific">Cricetulus griseus</name>
    <name type="common">Chinese hamster</name>
    <name type="synonym">Cricetulus barabensis griseus</name>
    <dbReference type="NCBI Taxonomy" id="10029"/>
    <lineage>
        <taxon>Eukaryota</taxon>
        <taxon>Metazoa</taxon>
        <taxon>Chordata</taxon>
        <taxon>Craniata</taxon>
        <taxon>Vertebrata</taxon>
        <taxon>Euteleostomi</taxon>
        <taxon>Mammalia</taxon>
        <taxon>Eutheria</taxon>
        <taxon>Euarchontoglires</taxon>
        <taxon>Glires</taxon>
        <taxon>Rodentia</taxon>
        <taxon>Myomorpha</taxon>
        <taxon>Muroidea</taxon>
        <taxon>Cricetidae</taxon>
        <taxon>Cricetinae</taxon>
        <taxon>Cricetulus</taxon>
    </lineage>
</organism>
<proteinExistence type="predicted"/>
<dbReference type="EMBL" id="JH003960">
    <property type="protein sequence ID" value="EGW07826.1"/>
    <property type="molecule type" value="Genomic_DNA"/>
</dbReference>
<evidence type="ECO:0000313" key="3">
    <source>
        <dbReference type="Proteomes" id="UP000001075"/>
    </source>
</evidence>
<dbReference type="Gene3D" id="6.10.250.3030">
    <property type="match status" value="1"/>
</dbReference>
<dbReference type="SUPFAM" id="SSF54695">
    <property type="entry name" value="POZ domain"/>
    <property type="match status" value="1"/>
</dbReference>
<accession>G3ILA0</accession>
<dbReference type="Pfam" id="PF00651">
    <property type="entry name" value="BTB"/>
    <property type="match status" value="1"/>
</dbReference>
<sequence length="119" mass="13475">MFEHDMEERRKNRVEIQDVEPQVFKAMMDFIYTGKAPDLHSMADAVLAAADKYGLERLKVMCEDALCRDLCVENAAHTLILADLHSAGQLKTKTLDFITARASDVSETSSWKTMMVYSL</sequence>
<evidence type="ECO:0000313" key="2">
    <source>
        <dbReference type="EMBL" id="EGW07826.1"/>
    </source>
</evidence>
<dbReference type="PROSITE" id="PS50097">
    <property type="entry name" value="BTB"/>
    <property type="match status" value="1"/>
</dbReference>
<feature type="domain" description="BTB" evidence="1">
    <location>
        <begin position="1"/>
        <end position="35"/>
    </location>
</feature>
<dbReference type="AlphaFoldDB" id="G3ILA0"/>
<dbReference type="PANTHER" id="PTHR24413">
    <property type="entry name" value="SPECKLE-TYPE POZ PROTEIN"/>
    <property type="match status" value="1"/>
</dbReference>
<protein>
    <submittedName>
        <fullName evidence="2">Speckle-type POZ protein</fullName>
    </submittedName>
</protein>
<gene>
    <name evidence="2" type="ORF">I79_024663</name>
</gene>
<evidence type="ECO:0000259" key="1">
    <source>
        <dbReference type="PROSITE" id="PS50097"/>
    </source>
</evidence>